<evidence type="ECO:0000313" key="4">
    <source>
        <dbReference type="Proteomes" id="UP001177003"/>
    </source>
</evidence>
<dbReference type="GO" id="GO:0009507">
    <property type="term" value="C:chloroplast"/>
    <property type="evidence" value="ECO:0007669"/>
    <property type="project" value="TreeGrafter"/>
</dbReference>
<dbReference type="PANTHER" id="PTHR47932:SF74">
    <property type="entry name" value="BOX HELICASE FAMILY PROTEIN, PUTATIVE, EXPRESSED-RELATED"/>
    <property type="match status" value="1"/>
</dbReference>
<dbReference type="SUPFAM" id="SSF81901">
    <property type="entry name" value="HCP-like"/>
    <property type="match status" value="1"/>
</dbReference>
<dbReference type="AlphaFoldDB" id="A0AA35UMB4"/>
<proteinExistence type="predicted"/>
<feature type="repeat" description="PPR" evidence="2">
    <location>
        <begin position="217"/>
        <end position="251"/>
    </location>
</feature>
<dbReference type="Pfam" id="PF12854">
    <property type="entry name" value="PPR_1"/>
    <property type="match status" value="1"/>
</dbReference>
<sequence>MIYTSRGFEIDVATTVFFASDPDMSSLRSYYHHHTHFHVNPSNHVEKINCSESETDWGKLLKPFDIEQLRESLHRITPLQLQKLLHLPLDVSTSLEIFNSAGTQKGYAHTFDVYYALIDKIGAVGEFKTIDRLLMQMKDEGIVFQETLFVMIMRHYQRADLPGQARRLLLVKMRDVFLCQPTSKSYNAVLDILVQGGCFKDAPKLFDEMLERGIPPDVFSFAIVMKAHCSINEVDSACTLLRRMTKYGCAPNSKVYQTLIHALSKDNRVDKALTLLEEMIVMGCTPDLETFNDAIHALCRSNRIHEAAKLMDRMLLRGFTPNALTYGVLIHGLCRNKQVEEAKTLITKVHEPNSIMYNMLVNGFIAKGQFDEAKAIVSEKMSINGCHPDIHTYTSLIHGLCKTGHLVSAHDLMNEMESKGYEPNTITYTILINGFCKNQRFDEASEVIQEMSQKGLSLNTIGYNSIIHSLCKYGDVYKAVNLFEEMRMNGCKRDIFTFNSLIFGLCEIEMIQHALRMCQKDMVLEGVVADTVTYNTLIRSFLKQEMELLKKHPMFLGR</sequence>
<dbReference type="Gene3D" id="1.25.40.10">
    <property type="entry name" value="Tetratricopeptide repeat domain"/>
    <property type="match status" value="5"/>
</dbReference>
<feature type="repeat" description="PPR" evidence="2">
    <location>
        <begin position="459"/>
        <end position="493"/>
    </location>
</feature>
<protein>
    <submittedName>
        <fullName evidence="3">Uncharacterized protein</fullName>
    </submittedName>
</protein>
<evidence type="ECO:0000313" key="3">
    <source>
        <dbReference type="EMBL" id="CAI9259894.1"/>
    </source>
</evidence>
<dbReference type="Pfam" id="PF01535">
    <property type="entry name" value="PPR"/>
    <property type="match status" value="1"/>
</dbReference>
<dbReference type="EMBL" id="OX465086">
    <property type="protein sequence ID" value="CAI9259894.1"/>
    <property type="molecule type" value="Genomic_DNA"/>
</dbReference>
<organism evidence="3 4">
    <name type="scientific">Lactuca saligna</name>
    <name type="common">Willowleaf lettuce</name>
    <dbReference type="NCBI Taxonomy" id="75948"/>
    <lineage>
        <taxon>Eukaryota</taxon>
        <taxon>Viridiplantae</taxon>
        <taxon>Streptophyta</taxon>
        <taxon>Embryophyta</taxon>
        <taxon>Tracheophyta</taxon>
        <taxon>Spermatophyta</taxon>
        <taxon>Magnoliopsida</taxon>
        <taxon>eudicotyledons</taxon>
        <taxon>Gunneridae</taxon>
        <taxon>Pentapetalae</taxon>
        <taxon>asterids</taxon>
        <taxon>campanulids</taxon>
        <taxon>Asterales</taxon>
        <taxon>Asteraceae</taxon>
        <taxon>Cichorioideae</taxon>
        <taxon>Cichorieae</taxon>
        <taxon>Lactucinae</taxon>
        <taxon>Lactuca</taxon>
    </lineage>
</organism>
<accession>A0AA35UMB4</accession>
<dbReference type="Pfam" id="PF13041">
    <property type="entry name" value="PPR_2"/>
    <property type="match status" value="4"/>
</dbReference>
<dbReference type="GO" id="GO:0003729">
    <property type="term" value="F:mRNA binding"/>
    <property type="evidence" value="ECO:0007669"/>
    <property type="project" value="TreeGrafter"/>
</dbReference>
<keyword evidence="1" id="KW-0677">Repeat</keyword>
<dbReference type="NCBIfam" id="TIGR00756">
    <property type="entry name" value="PPR"/>
    <property type="match status" value="9"/>
</dbReference>
<feature type="repeat" description="PPR" evidence="2">
    <location>
        <begin position="353"/>
        <end position="388"/>
    </location>
</feature>
<dbReference type="InterPro" id="IPR011990">
    <property type="entry name" value="TPR-like_helical_dom_sf"/>
</dbReference>
<feature type="repeat" description="PPR" evidence="2">
    <location>
        <begin position="287"/>
        <end position="321"/>
    </location>
</feature>
<keyword evidence="4" id="KW-1185">Reference proteome</keyword>
<dbReference type="SUPFAM" id="SSF48452">
    <property type="entry name" value="TPR-like"/>
    <property type="match status" value="1"/>
</dbReference>
<reference evidence="3" key="1">
    <citation type="submission" date="2023-04" db="EMBL/GenBank/DDBJ databases">
        <authorList>
            <person name="Vijverberg K."/>
            <person name="Xiong W."/>
            <person name="Schranz E."/>
        </authorList>
    </citation>
    <scope>NUCLEOTIDE SEQUENCE</scope>
</reference>
<feature type="repeat" description="PPR" evidence="2">
    <location>
        <begin position="252"/>
        <end position="286"/>
    </location>
</feature>
<feature type="repeat" description="PPR" evidence="2">
    <location>
        <begin position="182"/>
        <end position="216"/>
    </location>
</feature>
<evidence type="ECO:0000256" key="1">
    <source>
        <dbReference type="ARBA" id="ARBA00022737"/>
    </source>
</evidence>
<feature type="repeat" description="PPR" evidence="2">
    <location>
        <begin position="389"/>
        <end position="423"/>
    </location>
</feature>
<name>A0AA35UMB4_LACSI</name>
<feature type="repeat" description="PPR" evidence="2">
    <location>
        <begin position="424"/>
        <end position="458"/>
    </location>
</feature>
<dbReference type="PANTHER" id="PTHR47932">
    <property type="entry name" value="ATPASE EXPRESSION PROTEIN 3"/>
    <property type="match status" value="1"/>
</dbReference>
<evidence type="ECO:0000256" key="2">
    <source>
        <dbReference type="PROSITE-ProRule" id="PRU00708"/>
    </source>
</evidence>
<dbReference type="InterPro" id="IPR002885">
    <property type="entry name" value="PPR_rpt"/>
</dbReference>
<dbReference type="Proteomes" id="UP001177003">
    <property type="component" value="Chromosome 0"/>
</dbReference>
<feature type="repeat" description="PPR" evidence="2">
    <location>
        <begin position="494"/>
        <end position="529"/>
    </location>
</feature>
<dbReference type="PROSITE" id="PS51375">
    <property type="entry name" value="PPR"/>
    <property type="match status" value="9"/>
</dbReference>
<gene>
    <name evidence="3" type="ORF">LSALG_LOCUS757</name>
</gene>